<feature type="region of interest" description="Disordered" evidence="1">
    <location>
        <begin position="1"/>
        <end position="20"/>
    </location>
</feature>
<evidence type="ECO:0000313" key="3">
    <source>
        <dbReference type="EMBL" id="TNN32474.1"/>
    </source>
</evidence>
<dbReference type="EMBL" id="SRLO01002679">
    <property type="protein sequence ID" value="TNN32474.1"/>
    <property type="molecule type" value="Genomic_DNA"/>
</dbReference>
<evidence type="ECO:0000256" key="1">
    <source>
        <dbReference type="SAM" id="MobiDB-lite"/>
    </source>
</evidence>
<organism evidence="3 4">
    <name type="scientific">Liparis tanakae</name>
    <name type="common">Tanaka's snailfish</name>
    <dbReference type="NCBI Taxonomy" id="230148"/>
    <lineage>
        <taxon>Eukaryota</taxon>
        <taxon>Metazoa</taxon>
        <taxon>Chordata</taxon>
        <taxon>Craniata</taxon>
        <taxon>Vertebrata</taxon>
        <taxon>Euteleostomi</taxon>
        <taxon>Actinopterygii</taxon>
        <taxon>Neopterygii</taxon>
        <taxon>Teleostei</taxon>
        <taxon>Neoteleostei</taxon>
        <taxon>Acanthomorphata</taxon>
        <taxon>Eupercaria</taxon>
        <taxon>Perciformes</taxon>
        <taxon>Cottioidei</taxon>
        <taxon>Cottales</taxon>
        <taxon>Liparidae</taxon>
        <taxon>Liparis</taxon>
    </lineage>
</organism>
<keyword evidence="2" id="KW-1133">Transmembrane helix</keyword>
<reference evidence="3 4" key="1">
    <citation type="submission" date="2019-03" db="EMBL/GenBank/DDBJ databases">
        <title>First draft genome of Liparis tanakae, snailfish: a comprehensive survey of snailfish specific genes.</title>
        <authorList>
            <person name="Kim W."/>
            <person name="Song I."/>
            <person name="Jeong J.-H."/>
            <person name="Kim D."/>
            <person name="Kim S."/>
            <person name="Ryu S."/>
            <person name="Song J.Y."/>
            <person name="Lee S.K."/>
        </authorList>
    </citation>
    <scope>NUCLEOTIDE SEQUENCE [LARGE SCALE GENOMIC DNA]</scope>
    <source>
        <tissue evidence="3">Muscle</tissue>
    </source>
</reference>
<keyword evidence="4" id="KW-1185">Reference proteome</keyword>
<feature type="transmembrane region" description="Helical" evidence="2">
    <location>
        <begin position="24"/>
        <end position="43"/>
    </location>
</feature>
<evidence type="ECO:0000313" key="4">
    <source>
        <dbReference type="Proteomes" id="UP000314294"/>
    </source>
</evidence>
<feature type="compositionally biased region" description="Basic and acidic residues" evidence="1">
    <location>
        <begin position="1"/>
        <end position="12"/>
    </location>
</feature>
<gene>
    <name evidence="3" type="ORF">EYF80_057366</name>
</gene>
<name>A0A4Z2EVT7_9TELE</name>
<proteinExistence type="predicted"/>
<protein>
    <submittedName>
        <fullName evidence="3">Uncharacterized protein</fullName>
    </submittedName>
</protein>
<accession>A0A4Z2EVT7</accession>
<keyword evidence="2" id="KW-0812">Transmembrane</keyword>
<dbReference type="Proteomes" id="UP000314294">
    <property type="component" value="Unassembled WGS sequence"/>
</dbReference>
<sequence length="68" mass="7594">MEDPAGDERTPTESEAPTDSQMSSYIRIVVFVFLAVMNVSLMFQCPQTAAMLSSSQFITSDREQAERD</sequence>
<evidence type="ECO:0000256" key="2">
    <source>
        <dbReference type="SAM" id="Phobius"/>
    </source>
</evidence>
<keyword evidence="2" id="KW-0472">Membrane</keyword>
<comment type="caution">
    <text evidence="3">The sequence shown here is derived from an EMBL/GenBank/DDBJ whole genome shotgun (WGS) entry which is preliminary data.</text>
</comment>
<dbReference type="AlphaFoldDB" id="A0A4Z2EVT7"/>